<dbReference type="Proteomes" id="UP000036168">
    <property type="component" value="Unassembled WGS sequence"/>
</dbReference>
<dbReference type="EMBL" id="LECW02000082">
    <property type="protein sequence ID" value="KRT87128.1"/>
    <property type="molecule type" value="Genomic_DNA"/>
</dbReference>
<proteinExistence type="predicted"/>
<gene>
    <name evidence="1" type="ORF">AB447_209170</name>
</gene>
<dbReference type="AlphaFoldDB" id="A0A0T6BI69"/>
<dbReference type="RefSeq" id="WP_048355931.1">
    <property type="nucleotide sequence ID" value="NZ_JBCMNT010000011.1"/>
</dbReference>
<name>A0A0T6BI69_9BACI</name>
<sequence length="61" mass="7218">MCNKKGDEENMQALEKKFPELKLDTKKLWAKAEKLKSNKDGIILLNRTNPEHRDWFNDDSN</sequence>
<accession>A0A0T6BI69</accession>
<protein>
    <submittedName>
        <fullName evidence="1">Uncharacterized protein</fullName>
    </submittedName>
</protein>
<comment type="caution">
    <text evidence="1">The sequence shown here is derived from an EMBL/GenBank/DDBJ whole genome shotgun (WGS) entry which is preliminary data.</text>
</comment>
<organism evidence="1 2">
    <name type="scientific">Bacillus glycinifermentans</name>
    <dbReference type="NCBI Taxonomy" id="1664069"/>
    <lineage>
        <taxon>Bacteria</taxon>
        <taxon>Bacillati</taxon>
        <taxon>Bacillota</taxon>
        <taxon>Bacilli</taxon>
        <taxon>Bacillales</taxon>
        <taxon>Bacillaceae</taxon>
        <taxon>Bacillus</taxon>
    </lineage>
</organism>
<evidence type="ECO:0000313" key="2">
    <source>
        <dbReference type="Proteomes" id="UP000036168"/>
    </source>
</evidence>
<reference evidence="1 2" key="1">
    <citation type="journal article" date="2015" name="Int. J. Syst. Evol. Microbiol.">
        <title>Bacillus glycinifermentans sp. nov., isolated from fermented soybean paste.</title>
        <authorList>
            <person name="Kim S.J."/>
            <person name="Dunlap C.A."/>
            <person name="Kwon S.W."/>
            <person name="Rooney A.P."/>
        </authorList>
    </citation>
    <scope>NUCLEOTIDE SEQUENCE [LARGE SCALE GENOMIC DNA]</scope>
    <source>
        <strain evidence="1 2">GO-13</strain>
    </source>
</reference>
<evidence type="ECO:0000313" key="1">
    <source>
        <dbReference type="EMBL" id="KRT87128.1"/>
    </source>
</evidence>